<dbReference type="Pfam" id="PF00582">
    <property type="entry name" value="Usp"/>
    <property type="match status" value="1"/>
</dbReference>
<dbReference type="InterPro" id="IPR003852">
    <property type="entry name" value="Sig_transdc_His_kinase_KdpD_N"/>
</dbReference>
<keyword evidence="6" id="KW-1133">Transmembrane helix</keyword>
<dbReference type="CDD" id="cd00082">
    <property type="entry name" value="HisKA"/>
    <property type="match status" value="1"/>
</dbReference>
<dbReference type="EMBL" id="JAHOPB010000001">
    <property type="protein sequence ID" value="MBU8872697.1"/>
    <property type="molecule type" value="Genomic_DNA"/>
</dbReference>
<evidence type="ECO:0000313" key="9">
    <source>
        <dbReference type="Proteomes" id="UP000727907"/>
    </source>
</evidence>
<dbReference type="Pfam" id="PF13493">
    <property type="entry name" value="DUF4118"/>
    <property type="match status" value="1"/>
</dbReference>
<dbReference type="EC" id="2.7.13.3" evidence="2"/>
<dbReference type="SMART" id="SM00387">
    <property type="entry name" value="HATPase_c"/>
    <property type="match status" value="1"/>
</dbReference>
<dbReference type="PROSITE" id="PS50109">
    <property type="entry name" value="HIS_KIN"/>
    <property type="match status" value="1"/>
</dbReference>
<sequence length="891" mass="96317">MPATSDDLRPSPDALLKAAEKESRGKHKIFLGAAPGVGKTWEMLSAAHRRSREGIDVVVGVVETHGRVETEAQLKGLEILPRRIVEYRGRTIGEMDLDSILKRRPALVLVDELAHTNAEGSRHPKRYLDVEELLAAGIDVYSTLNVQHIESLNDVVARITRIRVRETVPDRVVDAADEVELIDLTPADLIARLAQGKVYVRDQAQRALRHYFSPGNLTALRELALRRTAVRVDEQMRSYMREHAIAGPWAAGERVIVCLDPGPGAANAVRAAKRSADALDAELIALYVETDRHATLSDAEHARLAEAQRLAAQLGAEIVTVPGRSVVEEILAFARSRNATRVVVGKSRRSRWFELRHGSVVDELVRAGSGLAVEVAPSGEGEQKSGPRDWLRDVPLTSGPYLEGALGAAMATAIGVLIDRLIVLPNVSLVYVLPVLFSAARHGLVPSLWVSALSVACFNFFFLPPLYQFTIADPANVMALFLFVVVAVIASALAARTRTQTESARREARTTAGLYAFSRKIAGVVDLYDLLWIVVSHLARLLGAEIVVLMPEAGGLTTRAAFPPDGALSDADLAAARWSWDADRPAGRGTDTLPGGRWLFLPIRTSRSAIAVIGVLPNKEGHELNAGERRLLEAVGNQAAVAIERVTLAEDIDQARLGAERERLRSAMLTSVSHDLRTPLASIIGALSSLRSFGERYDAAAREELLATAQGEAERLDRFVGNLLDMTRLDAGAIVPKREAVEVGDLVSTALRRAAPLVAGHETSSAVSPDLPALQLDFVLAEQVLFNLLDNAAKYSAPGGRISVEARQESGRAAIMVRDEGPGLGEGDLDRIFDKFYRAESGDRRRAGTGLGLAIARGFVEAMGGTLTARNRGDRSGAEFMVSFPVFPNDG</sequence>
<dbReference type="InterPro" id="IPR006016">
    <property type="entry name" value="UspA"/>
</dbReference>
<dbReference type="RefSeq" id="WP_216956993.1">
    <property type="nucleotide sequence ID" value="NZ_JAHOPB010000001.1"/>
</dbReference>
<dbReference type="CDD" id="cd01987">
    <property type="entry name" value="USP_KdpD-like"/>
    <property type="match status" value="1"/>
</dbReference>
<dbReference type="InterPro" id="IPR003018">
    <property type="entry name" value="GAF"/>
</dbReference>
<protein>
    <recommendedName>
        <fullName evidence="2">histidine kinase</fullName>
        <ecNumber evidence="2">2.7.13.3</ecNumber>
    </recommendedName>
</protein>
<evidence type="ECO:0000256" key="3">
    <source>
        <dbReference type="ARBA" id="ARBA00022679"/>
    </source>
</evidence>
<feature type="transmembrane region" description="Helical" evidence="6">
    <location>
        <begin position="444"/>
        <end position="463"/>
    </location>
</feature>
<dbReference type="PANTHER" id="PTHR45569">
    <property type="entry name" value="SENSOR PROTEIN KDPD"/>
    <property type="match status" value="1"/>
</dbReference>
<keyword evidence="4 8" id="KW-0418">Kinase</keyword>
<accession>A0ABS6IDL8</accession>
<reference evidence="8 9" key="1">
    <citation type="submission" date="2021-06" db="EMBL/GenBank/DDBJ databases">
        <authorList>
            <person name="Lee D.H."/>
        </authorList>
    </citation>
    <scope>NUCLEOTIDE SEQUENCE [LARGE SCALE GENOMIC DNA]</scope>
    <source>
        <strain evidence="8 9">MMS21-HV4-11</strain>
    </source>
</reference>
<dbReference type="InterPro" id="IPR003661">
    <property type="entry name" value="HisK_dim/P_dom"/>
</dbReference>
<dbReference type="GO" id="GO:0016301">
    <property type="term" value="F:kinase activity"/>
    <property type="evidence" value="ECO:0007669"/>
    <property type="project" value="UniProtKB-KW"/>
</dbReference>
<dbReference type="SMART" id="SM00388">
    <property type="entry name" value="HisKA"/>
    <property type="match status" value="1"/>
</dbReference>
<comment type="caution">
    <text evidence="8">The sequence shown here is derived from an EMBL/GenBank/DDBJ whole genome shotgun (WGS) entry which is preliminary data.</text>
</comment>
<keyword evidence="6" id="KW-0472">Membrane</keyword>
<dbReference type="Pfam" id="PF13492">
    <property type="entry name" value="GAF_3"/>
    <property type="match status" value="1"/>
</dbReference>
<feature type="domain" description="Histidine kinase" evidence="7">
    <location>
        <begin position="671"/>
        <end position="888"/>
    </location>
</feature>
<feature type="transmembrane region" description="Helical" evidence="6">
    <location>
        <begin position="475"/>
        <end position="495"/>
    </location>
</feature>
<dbReference type="Proteomes" id="UP000727907">
    <property type="component" value="Unassembled WGS sequence"/>
</dbReference>
<evidence type="ECO:0000256" key="4">
    <source>
        <dbReference type="ARBA" id="ARBA00022777"/>
    </source>
</evidence>
<organism evidence="8 9">
    <name type="scientific">Reyranella humidisoli</name>
    <dbReference type="NCBI Taxonomy" id="2849149"/>
    <lineage>
        <taxon>Bacteria</taxon>
        <taxon>Pseudomonadati</taxon>
        <taxon>Pseudomonadota</taxon>
        <taxon>Alphaproteobacteria</taxon>
        <taxon>Hyphomicrobiales</taxon>
        <taxon>Reyranellaceae</taxon>
        <taxon>Reyranella</taxon>
    </lineage>
</organism>
<keyword evidence="5" id="KW-0902">Two-component regulatory system</keyword>
<dbReference type="Pfam" id="PF00512">
    <property type="entry name" value="HisKA"/>
    <property type="match status" value="1"/>
</dbReference>
<dbReference type="InterPro" id="IPR003594">
    <property type="entry name" value="HATPase_dom"/>
</dbReference>
<dbReference type="Pfam" id="PF02518">
    <property type="entry name" value="HATPase_c"/>
    <property type="match status" value="1"/>
</dbReference>
<keyword evidence="9" id="KW-1185">Reference proteome</keyword>
<evidence type="ECO:0000256" key="6">
    <source>
        <dbReference type="SAM" id="Phobius"/>
    </source>
</evidence>
<keyword evidence="6" id="KW-0812">Transmembrane</keyword>
<name>A0ABS6IDL8_9HYPH</name>
<dbReference type="InterPro" id="IPR052023">
    <property type="entry name" value="Histidine_kinase_KdpD"/>
</dbReference>
<feature type="transmembrane region" description="Helical" evidence="6">
    <location>
        <begin position="405"/>
        <end position="432"/>
    </location>
</feature>
<keyword evidence="3" id="KW-0808">Transferase</keyword>
<proteinExistence type="predicted"/>
<comment type="catalytic activity">
    <reaction evidence="1">
        <text>ATP + protein L-histidine = ADP + protein N-phospho-L-histidine.</text>
        <dbReference type="EC" id="2.7.13.3"/>
    </reaction>
</comment>
<dbReference type="InterPro" id="IPR025201">
    <property type="entry name" value="KdpD_TM"/>
</dbReference>
<gene>
    <name evidence="8" type="ORF">KQ910_02935</name>
</gene>
<dbReference type="CDD" id="cd00075">
    <property type="entry name" value="HATPase"/>
    <property type="match status" value="1"/>
</dbReference>
<dbReference type="Pfam" id="PF02702">
    <property type="entry name" value="KdpD"/>
    <property type="match status" value="1"/>
</dbReference>
<dbReference type="PANTHER" id="PTHR45569:SF1">
    <property type="entry name" value="SENSOR PROTEIN KDPD"/>
    <property type="match status" value="1"/>
</dbReference>
<evidence type="ECO:0000256" key="5">
    <source>
        <dbReference type="ARBA" id="ARBA00023012"/>
    </source>
</evidence>
<dbReference type="InterPro" id="IPR005467">
    <property type="entry name" value="His_kinase_dom"/>
</dbReference>
<evidence type="ECO:0000256" key="2">
    <source>
        <dbReference type="ARBA" id="ARBA00012438"/>
    </source>
</evidence>
<evidence type="ECO:0000259" key="7">
    <source>
        <dbReference type="PROSITE" id="PS50109"/>
    </source>
</evidence>
<evidence type="ECO:0000256" key="1">
    <source>
        <dbReference type="ARBA" id="ARBA00000085"/>
    </source>
</evidence>
<evidence type="ECO:0000313" key="8">
    <source>
        <dbReference type="EMBL" id="MBU8872697.1"/>
    </source>
</evidence>